<proteinExistence type="predicted"/>
<organism evidence="1 2">
    <name type="scientific">Naganishia vaughanmartiniae</name>
    <dbReference type="NCBI Taxonomy" id="1424756"/>
    <lineage>
        <taxon>Eukaryota</taxon>
        <taxon>Fungi</taxon>
        <taxon>Dikarya</taxon>
        <taxon>Basidiomycota</taxon>
        <taxon>Agaricomycotina</taxon>
        <taxon>Tremellomycetes</taxon>
        <taxon>Filobasidiales</taxon>
        <taxon>Filobasidiaceae</taxon>
        <taxon>Naganishia</taxon>
    </lineage>
</organism>
<name>A0ACC2XMB5_9TREE</name>
<dbReference type="Proteomes" id="UP001243375">
    <property type="component" value="Unassembled WGS sequence"/>
</dbReference>
<gene>
    <name evidence="1" type="ORF">QFC22_000092</name>
</gene>
<comment type="caution">
    <text evidence="1">The sequence shown here is derived from an EMBL/GenBank/DDBJ whole genome shotgun (WGS) entry which is preliminary data.</text>
</comment>
<reference evidence="1" key="1">
    <citation type="submission" date="2023-04" db="EMBL/GenBank/DDBJ databases">
        <title>Draft Genome sequencing of Naganishia species isolated from polar environments using Oxford Nanopore Technology.</title>
        <authorList>
            <person name="Leo P."/>
            <person name="Venkateswaran K."/>
        </authorList>
    </citation>
    <scope>NUCLEOTIDE SEQUENCE</scope>
    <source>
        <strain evidence="1">MNA-CCFEE 5425</strain>
    </source>
</reference>
<protein>
    <submittedName>
        <fullName evidence="1">Uncharacterized protein</fullName>
    </submittedName>
</protein>
<evidence type="ECO:0000313" key="2">
    <source>
        <dbReference type="Proteomes" id="UP001243375"/>
    </source>
</evidence>
<evidence type="ECO:0000313" key="1">
    <source>
        <dbReference type="EMBL" id="KAJ9125138.1"/>
    </source>
</evidence>
<dbReference type="EMBL" id="JASBWU010000001">
    <property type="protein sequence ID" value="KAJ9125138.1"/>
    <property type="molecule type" value="Genomic_DNA"/>
</dbReference>
<accession>A0ACC2XMB5</accession>
<keyword evidence="2" id="KW-1185">Reference proteome</keyword>
<sequence>MSGKYEAALREYNKGLYLINNRPNQLLHISLPTSGGSIGAPSPMGTKHPDNPFSPIDGIGPGASLLSPSGNGPVTNGTLTEAQIHARKEQQRRLLGKIWKEVEKVMAEMRTRLEDGLRGNITPDEAAISTGAEDSWSSGQRLELSVEDVEKSIEANESVKTMDNNARALNLKRCIDQLMPEEVDPDYEISSSAGSQVWTAILELVRAVSTVLVQTVPEFWKICRGYKEGKYRKKNTTVSSDEIATGFLRCRKMTLDLIKLYISLIGQFFTLSDISIAASRKPVRSPSQSSTLNNATGDSEPVIPDFVPRNANSLVTCHYASKILAEIVESTSEIDALTASGSGGSSVKSPVASTDLGQETKKALREFVESCRWRLEEAICGTWSQDAKDFFRLEDWTINPSKIGTTVAGGSTEYGADKLLPNMLQRFEALYGLKSVDDKKVLANVIEQVDDVLFQDYLKRKREVFQSITVAGLLGPTEDPLTNVRPKDVRPYMLKDLLYLVDAHAHVTNLAPALTQPVIETLVGELAHSLLEGFGQIRMMGIGAMLSATLEVEFLDRTVLPYVNQETMNVLNQIYASVSQAYTAYKASSQGSATEDDNLGGELEDLKRILMEARRATGVQFICFRQQKA</sequence>